<evidence type="ECO:0000313" key="2">
    <source>
        <dbReference type="EMBL" id="GAG51717.1"/>
    </source>
</evidence>
<organism evidence="2">
    <name type="scientific">marine sediment metagenome</name>
    <dbReference type="NCBI Taxonomy" id="412755"/>
    <lineage>
        <taxon>unclassified sequences</taxon>
        <taxon>metagenomes</taxon>
        <taxon>ecological metagenomes</taxon>
    </lineage>
</organism>
<comment type="caution">
    <text evidence="2">The sequence shown here is derived from an EMBL/GenBank/DDBJ whole genome shotgun (WGS) entry which is preliminary data.</text>
</comment>
<reference evidence="2" key="1">
    <citation type="journal article" date="2014" name="Front. Microbiol.">
        <title>High frequency of phylogenetically diverse reductive dehalogenase-homologous genes in deep subseafloor sedimentary metagenomes.</title>
        <authorList>
            <person name="Kawai M."/>
            <person name="Futagami T."/>
            <person name="Toyoda A."/>
            <person name="Takaki Y."/>
            <person name="Nishi S."/>
            <person name="Hori S."/>
            <person name="Arai W."/>
            <person name="Tsubouchi T."/>
            <person name="Morono Y."/>
            <person name="Uchiyama I."/>
            <person name="Ito T."/>
            <person name="Fujiyama A."/>
            <person name="Inagaki F."/>
            <person name="Takami H."/>
        </authorList>
    </citation>
    <scope>NUCLEOTIDE SEQUENCE</scope>
    <source>
        <strain evidence="2">Expedition CK06-06</strain>
    </source>
</reference>
<dbReference type="EMBL" id="BARS01057498">
    <property type="protein sequence ID" value="GAG51717.1"/>
    <property type="molecule type" value="Genomic_DNA"/>
</dbReference>
<proteinExistence type="predicted"/>
<feature type="region of interest" description="Disordered" evidence="1">
    <location>
        <begin position="18"/>
        <end position="44"/>
    </location>
</feature>
<feature type="compositionally biased region" description="Basic and acidic residues" evidence="1">
    <location>
        <begin position="18"/>
        <end position="29"/>
    </location>
</feature>
<feature type="non-terminal residue" evidence="2">
    <location>
        <position position="1"/>
    </location>
</feature>
<protein>
    <submittedName>
        <fullName evidence="2">Uncharacterized protein</fullName>
    </submittedName>
</protein>
<dbReference type="AlphaFoldDB" id="X0YZ12"/>
<name>X0YZ12_9ZZZZ</name>
<feature type="compositionally biased region" description="Low complexity" evidence="1">
    <location>
        <begin position="30"/>
        <end position="44"/>
    </location>
</feature>
<accession>X0YZ12</accession>
<gene>
    <name evidence="2" type="ORF">S01H1_84282</name>
</gene>
<evidence type="ECO:0000256" key="1">
    <source>
        <dbReference type="SAM" id="MobiDB-lite"/>
    </source>
</evidence>
<sequence length="44" mass="4786">RWGKTAFPGMASEIEQCSKDYNRKGRKDGTANTAAPANTPTDQD</sequence>